<evidence type="ECO:0000256" key="1">
    <source>
        <dbReference type="SAM" id="Phobius"/>
    </source>
</evidence>
<dbReference type="PANTHER" id="PTHR20765">
    <property type="entry name" value="SOLUTE CARRIER FAMILY 43 MEMBER 3-RELATED"/>
    <property type="match status" value="1"/>
</dbReference>
<dbReference type="PANTHER" id="PTHR20765:SF1">
    <property type="entry name" value="EQUILIBRATIVE NUCLEOBASE TRANSPORTER 1"/>
    <property type="match status" value="1"/>
</dbReference>
<proteinExistence type="predicted"/>
<dbReference type="Proteomes" id="UP000887116">
    <property type="component" value="Unassembled WGS sequence"/>
</dbReference>
<feature type="transmembrane region" description="Helical" evidence="1">
    <location>
        <begin position="110"/>
        <end position="127"/>
    </location>
</feature>
<reference evidence="2" key="1">
    <citation type="submission" date="2020-07" db="EMBL/GenBank/DDBJ databases">
        <title>Multicomponent nature underlies the extraordinary mechanical properties of spider dragline silk.</title>
        <authorList>
            <person name="Kono N."/>
            <person name="Nakamura H."/>
            <person name="Mori M."/>
            <person name="Yoshida Y."/>
            <person name="Ohtoshi R."/>
            <person name="Malay A.D."/>
            <person name="Moran D.A.P."/>
            <person name="Tomita M."/>
            <person name="Numata K."/>
            <person name="Arakawa K."/>
        </authorList>
    </citation>
    <scope>NUCLEOTIDE SEQUENCE</scope>
</reference>
<dbReference type="OrthoDB" id="6432857at2759"/>
<protein>
    <submittedName>
        <fullName evidence="2">Solute carrier family 43 member 3</fullName>
    </submittedName>
</protein>
<keyword evidence="1" id="KW-0472">Membrane</keyword>
<feature type="transmembrane region" description="Helical" evidence="1">
    <location>
        <begin position="9"/>
        <end position="30"/>
    </location>
</feature>
<dbReference type="EMBL" id="BMAO01006849">
    <property type="protein sequence ID" value="GFR12008.1"/>
    <property type="molecule type" value="Genomic_DNA"/>
</dbReference>
<feature type="transmembrane region" description="Helical" evidence="1">
    <location>
        <begin position="133"/>
        <end position="151"/>
    </location>
</feature>
<comment type="caution">
    <text evidence="2">The sequence shown here is derived from an EMBL/GenBank/DDBJ whole genome shotgun (WGS) entry which is preliminary data.</text>
</comment>
<dbReference type="InterPro" id="IPR036259">
    <property type="entry name" value="MFS_trans_sf"/>
</dbReference>
<dbReference type="AlphaFoldDB" id="A0A8X6J698"/>
<keyword evidence="3" id="KW-1185">Reference proteome</keyword>
<keyword evidence="1" id="KW-0812">Transmembrane</keyword>
<evidence type="ECO:0000313" key="3">
    <source>
        <dbReference type="Proteomes" id="UP000887116"/>
    </source>
</evidence>
<organism evidence="2 3">
    <name type="scientific">Trichonephila clavata</name>
    <name type="common">Joro spider</name>
    <name type="synonym">Nephila clavata</name>
    <dbReference type="NCBI Taxonomy" id="2740835"/>
    <lineage>
        <taxon>Eukaryota</taxon>
        <taxon>Metazoa</taxon>
        <taxon>Ecdysozoa</taxon>
        <taxon>Arthropoda</taxon>
        <taxon>Chelicerata</taxon>
        <taxon>Arachnida</taxon>
        <taxon>Araneae</taxon>
        <taxon>Araneomorphae</taxon>
        <taxon>Entelegynae</taxon>
        <taxon>Araneoidea</taxon>
        <taxon>Nephilidae</taxon>
        <taxon>Trichonephila</taxon>
    </lineage>
</organism>
<dbReference type="SUPFAM" id="SSF103473">
    <property type="entry name" value="MFS general substrate transporter"/>
    <property type="match status" value="1"/>
</dbReference>
<evidence type="ECO:0000313" key="2">
    <source>
        <dbReference type="EMBL" id="GFR12008.1"/>
    </source>
</evidence>
<dbReference type="Gene3D" id="1.20.1250.20">
    <property type="entry name" value="MFS general substrate transporter like domains"/>
    <property type="match status" value="1"/>
</dbReference>
<feature type="transmembrane region" description="Helical" evidence="1">
    <location>
        <begin position="77"/>
        <end position="98"/>
    </location>
</feature>
<sequence length="176" mass="20130">MRQITRQFILWYGLFETFVFTGNIFGWTALHYMLRQEGIYEHVCDSQDNDTHTYANETESSPVNLRGYRTCEAQDSILNLAYTIGSFCMGSTSFVWGFLLDKWGLRNVRLIINGLITSGCILLSLTIKETSFLLFPSLILLCIAGVPLRLANMQEIKKEAYTKESFPNTSRQRCLG</sequence>
<accession>A0A8X6J698</accession>
<dbReference type="InterPro" id="IPR027197">
    <property type="entry name" value="SLC43A3"/>
</dbReference>
<gene>
    <name evidence="2" type="ORF">TNCT_232481</name>
</gene>
<name>A0A8X6J698_TRICU</name>
<keyword evidence="1" id="KW-1133">Transmembrane helix</keyword>